<evidence type="ECO:0000256" key="5">
    <source>
        <dbReference type="ARBA" id="ARBA00023069"/>
    </source>
</evidence>
<protein>
    <recommendedName>
        <fullName evidence="3">Cilia- and flagella-associated protein 157</fullName>
    </recommendedName>
</protein>
<accession>A0A8S4B273</accession>
<evidence type="ECO:0000313" key="8">
    <source>
        <dbReference type="EMBL" id="CAG5925538.1"/>
    </source>
</evidence>
<evidence type="ECO:0000256" key="7">
    <source>
        <dbReference type="SAM" id="Coils"/>
    </source>
</evidence>
<comment type="subcellular location">
    <subcellularLocation>
        <location evidence="1">Cell projection</location>
        <location evidence="1">Cilium</location>
    </subcellularLocation>
</comment>
<organism evidence="8 9">
    <name type="scientific">Menidia menidia</name>
    <name type="common">Atlantic silverside</name>
    <dbReference type="NCBI Taxonomy" id="238744"/>
    <lineage>
        <taxon>Eukaryota</taxon>
        <taxon>Metazoa</taxon>
        <taxon>Chordata</taxon>
        <taxon>Craniata</taxon>
        <taxon>Vertebrata</taxon>
        <taxon>Euteleostomi</taxon>
        <taxon>Actinopterygii</taxon>
        <taxon>Neopterygii</taxon>
        <taxon>Teleostei</taxon>
        <taxon>Neoteleostei</taxon>
        <taxon>Acanthomorphata</taxon>
        <taxon>Ovalentaria</taxon>
        <taxon>Atherinomorphae</taxon>
        <taxon>Atheriniformes</taxon>
        <taxon>Atherinopsidae</taxon>
        <taxon>Menidiinae</taxon>
        <taxon>Menidia</taxon>
    </lineage>
</organism>
<evidence type="ECO:0000256" key="3">
    <source>
        <dbReference type="ARBA" id="ARBA00014087"/>
    </source>
</evidence>
<feature type="coiled-coil region" evidence="7">
    <location>
        <begin position="32"/>
        <end position="173"/>
    </location>
</feature>
<comment type="caution">
    <text evidence="8">The sequence shown here is derived from an EMBL/GenBank/DDBJ whole genome shotgun (WGS) entry which is preliminary data.</text>
</comment>
<dbReference type="InterPro" id="IPR022114">
    <property type="entry name" value="DMRT1-like"/>
</dbReference>
<dbReference type="Proteomes" id="UP000677803">
    <property type="component" value="Unassembled WGS sequence"/>
</dbReference>
<dbReference type="OrthoDB" id="9946337at2759"/>
<proteinExistence type="inferred from homology"/>
<dbReference type="Pfam" id="PF12374">
    <property type="entry name" value="Dmrt1"/>
    <property type="match status" value="1"/>
</dbReference>
<keyword evidence="9" id="KW-1185">Reference proteome</keyword>
<dbReference type="EMBL" id="CAJRST010011112">
    <property type="protein sequence ID" value="CAG5925538.1"/>
    <property type="molecule type" value="Genomic_DNA"/>
</dbReference>
<evidence type="ECO:0000256" key="4">
    <source>
        <dbReference type="ARBA" id="ARBA00023054"/>
    </source>
</evidence>
<dbReference type="GO" id="GO:0008017">
    <property type="term" value="F:microtubule binding"/>
    <property type="evidence" value="ECO:0007669"/>
    <property type="project" value="TreeGrafter"/>
</dbReference>
<gene>
    <name evidence="8" type="ORF">MMEN_LOCUS10964</name>
</gene>
<keyword evidence="4 7" id="KW-0175">Coiled coil</keyword>
<evidence type="ECO:0000256" key="6">
    <source>
        <dbReference type="ARBA" id="ARBA00023273"/>
    </source>
</evidence>
<comment type="similarity">
    <text evidence="2">Belongs to the CFAP157 family.</text>
</comment>
<evidence type="ECO:0000256" key="2">
    <source>
        <dbReference type="ARBA" id="ARBA00010841"/>
    </source>
</evidence>
<keyword evidence="5" id="KW-0969">Cilium</keyword>
<dbReference type="PANTHER" id="PTHR31954:SF1">
    <property type="entry name" value="CILIA- AND FLAGELLA-ASSOCIATED PROTEIN 157"/>
    <property type="match status" value="1"/>
</dbReference>
<dbReference type="GO" id="GO:0036064">
    <property type="term" value="C:ciliary basal body"/>
    <property type="evidence" value="ECO:0007669"/>
    <property type="project" value="TreeGrafter"/>
</dbReference>
<evidence type="ECO:0000256" key="1">
    <source>
        <dbReference type="ARBA" id="ARBA00004138"/>
    </source>
</evidence>
<reference evidence="8" key="1">
    <citation type="submission" date="2021-05" db="EMBL/GenBank/DDBJ databases">
        <authorList>
            <person name="Tigano A."/>
        </authorList>
    </citation>
    <scope>NUCLEOTIDE SEQUENCE</scope>
</reference>
<keyword evidence="6" id="KW-0966">Cell projection</keyword>
<sequence length="365" mass="41230">MNNKTSKTEGIPTSAFNIVSANKERDLYLTQIRYLNEELERFQLRCNDLEAKNKDLSCRYGSLEKRILVYESVFQLRCDDLEAKNKDLSCRYGSLEQEKRDVSGYLKHELSESERQVEDLRRRLNGEQKEANREQSALKMEHAREREELQARIKELMQENSDIREDLQGLSHSYSTRRIVYSQSPIEPGNLRRPQNVALRRQQAQEEELGICSPVALAGPEVTVKNESGADCLFSVEGRSSTPNSISTSSLAVTGTRSAPSCSPSAAGRAHAEGSDLLLETSYYNFYQPSRYPAYYGNLYNYQQYQMPHADARLSTHNVSSQYRMHSYYPGASYMAQGLGSAACVPPLFSLDDNTGCSEAMTACP</sequence>
<dbReference type="PANTHER" id="PTHR31954">
    <property type="entry name" value="CILIA- AND FLAGELLA-ASSOCIATED PROTEIN 157"/>
    <property type="match status" value="1"/>
</dbReference>
<dbReference type="InterPro" id="IPR038844">
    <property type="entry name" value="CFAP157"/>
</dbReference>
<name>A0A8S4B273_9TELE</name>
<dbReference type="AlphaFoldDB" id="A0A8S4B273"/>
<evidence type="ECO:0000313" key="9">
    <source>
        <dbReference type="Proteomes" id="UP000677803"/>
    </source>
</evidence>